<dbReference type="GeneTree" id="ENSGT00940000163630"/>
<dbReference type="Ensembl" id="ENSXETT00000105701">
    <property type="protein sequence ID" value="ENSXETP00000114205"/>
    <property type="gene ID" value="ENSXETG00000046587"/>
</dbReference>
<accession>A0A803K1L2</accession>
<protein>
    <recommendedName>
        <fullName evidence="1">Reverse transcriptase domain-containing protein</fullName>
    </recommendedName>
</protein>
<name>A0A803K1L2_XENTR</name>
<dbReference type="InParanoid" id="A0A803K1L2"/>
<dbReference type="PANTHER" id="PTHR19446">
    <property type="entry name" value="REVERSE TRANSCRIPTASES"/>
    <property type="match status" value="1"/>
</dbReference>
<organism evidence="2">
    <name type="scientific">Xenopus tropicalis</name>
    <name type="common">Western clawed frog</name>
    <name type="synonym">Silurana tropicalis</name>
    <dbReference type="NCBI Taxonomy" id="8364"/>
    <lineage>
        <taxon>Eukaryota</taxon>
        <taxon>Metazoa</taxon>
        <taxon>Chordata</taxon>
        <taxon>Craniata</taxon>
        <taxon>Vertebrata</taxon>
        <taxon>Euteleostomi</taxon>
        <taxon>Amphibia</taxon>
        <taxon>Batrachia</taxon>
        <taxon>Anura</taxon>
        <taxon>Pipoidea</taxon>
        <taxon>Pipidae</taxon>
        <taxon>Xenopodinae</taxon>
        <taxon>Xenopus</taxon>
        <taxon>Silurana</taxon>
    </lineage>
</organism>
<sequence length="284" mass="31733">MLLSFYTDLYKTKLTASEPEINSFLASLALPIMPQEYSAYLDSQLTEIEIQEAVNSFPLGKAAGADGLPIEIYKRHSKLLTPLLLKLFKEALQLGQFPKSLYEAAIVLLPKQGKDLQLCESFRPISLLTVLARKLSRVITKIIHPDQIGFIPAKTAALNTRRLYLNLTQAPAGLGGKAIAALDITKAFDTVEWPYLWQVLTHFGFGSKFIQMTQLLYKYPMARIRINSLTTPAFALSRGTRQGCPLSPLLFAIAIEPFAQAVRAHPQITGFELPKKYNFMQMTL</sequence>
<dbReference type="AlphaFoldDB" id="A0A803K1L2"/>
<dbReference type="Pfam" id="PF00078">
    <property type="entry name" value="RVT_1"/>
    <property type="match status" value="1"/>
</dbReference>
<dbReference type="CDD" id="cd01650">
    <property type="entry name" value="RT_nLTR_like"/>
    <property type="match status" value="1"/>
</dbReference>
<reference evidence="2" key="1">
    <citation type="journal article" date="2010" name="Science">
        <title>The genome of the Western clawed frog Xenopus tropicalis.</title>
        <authorList>
            <person name="Hellsten U."/>
            <person name="Harland R.M."/>
            <person name="Gilchrist M.J."/>
            <person name="Hendrix D."/>
            <person name="Jurka J."/>
            <person name="Kapitonov V."/>
            <person name="Ovcharenko I."/>
            <person name="Putnam N.H."/>
            <person name="Shu S."/>
            <person name="Taher L."/>
            <person name="Blitz I.L."/>
            <person name="Blumberg B."/>
            <person name="Dichmann D.S."/>
            <person name="Dubchak I."/>
            <person name="Amaya E."/>
            <person name="Detter J.C."/>
            <person name="Fletcher R."/>
            <person name="Gerhard D.S."/>
            <person name="Goodstein D."/>
            <person name="Graves T."/>
            <person name="Grigoriev I.V."/>
            <person name="Grimwood J."/>
            <person name="Kawashima T."/>
            <person name="Lindquist E."/>
            <person name="Lucas S.M."/>
            <person name="Mead P.E."/>
            <person name="Mitros T."/>
            <person name="Ogino H."/>
            <person name="Ohta Y."/>
            <person name="Poliakov A.V."/>
            <person name="Pollet N."/>
            <person name="Robert J."/>
            <person name="Salamov A."/>
            <person name="Sater A.K."/>
            <person name="Schmutz J."/>
            <person name="Terry A."/>
            <person name="Vize P.D."/>
            <person name="Warren W.C."/>
            <person name="Wells D."/>
            <person name="Wills A."/>
            <person name="Wilson R.K."/>
            <person name="Zimmerman L.B."/>
            <person name="Zorn A.M."/>
            <person name="Grainger R."/>
            <person name="Grammer T."/>
            <person name="Khokha M.K."/>
            <person name="Richardson P.M."/>
            <person name="Rokhsar D.S."/>
        </authorList>
    </citation>
    <scope>NUCLEOTIDE SEQUENCE [LARGE SCALE GENOMIC DNA]</scope>
    <source>
        <strain evidence="2">Nigerian</strain>
    </source>
</reference>
<dbReference type="PROSITE" id="PS50878">
    <property type="entry name" value="RT_POL"/>
    <property type="match status" value="1"/>
</dbReference>
<evidence type="ECO:0000259" key="1">
    <source>
        <dbReference type="PROSITE" id="PS50878"/>
    </source>
</evidence>
<proteinExistence type="predicted"/>
<dbReference type="InterPro" id="IPR043502">
    <property type="entry name" value="DNA/RNA_pol_sf"/>
</dbReference>
<feature type="domain" description="Reverse transcriptase" evidence="1">
    <location>
        <begin position="90"/>
        <end position="284"/>
    </location>
</feature>
<dbReference type="InterPro" id="IPR000477">
    <property type="entry name" value="RT_dom"/>
</dbReference>
<reference evidence="2" key="2">
    <citation type="submission" date="2021-03" db="UniProtKB">
        <authorList>
            <consortium name="Ensembl"/>
        </authorList>
    </citation>
    <scope>IDENTIFICATION</scope>
</reference>
<dbReference type="SUPFAM" id="SSF56672">
    <property type="entry name" value="DNA/RNA polymerases"/>
    <property type="match status" value="1"/>
</dbReference>
<evidence type="ECO:0000313" key="2">
    <source>
        <dbReference type="Ensembl" id="ENSXETP00000114205"/>
    </source>
</evidence>